<dbReference type="EMBL" id="WSSB01000009">
    <property type="protein sequence ID" value="MXR37491.1"/>
    <property type="molecule type" value="Genomic_DNA"/>
</dbReference>
<name>A0A845BSH8_9NEIS</name>
<dbReference type="Proteomes" id="UP000467214">
    <property type="component" value="Unassembled WGS sequence"/>
</dbReference>
<evidence type="ECO:0000256" key="3">
    <source>
        <dbReference type="SAM" id="SignalP"/>
    </source>
</evidence>
<organism evidence="5 6">
    <name type="scientific">Craterilacuibacter sinensis</name>
    <dbReference type="NCBI Taxonomy" id="2686017"/>
    <lineage>
        <taxon>Bacteria</taxon>
        <taxon>Pseudomonadati</taxon>
        <taxon>Pseudomonadota</taxon>
        <taxon>Betaproteobacteria</taxon>
        <taxon>Neisseriales</taxon>
        <taxon>Neisseriaceae</taxon>
        <taxon>Craterilacuibacter</taxon>
    </lineage>
</organism>
<dbReference type="Pfam" id="PF14870">
    <property type="entry name" value="PSII_BNR"/>
    <property type="match status" value="1"/>
</dbReference>
<accession>A0A845BSH8</accession>
<dbReference type="GO" id="GO:0009523">
    <property type="term" value="C:photosystem II"/>
    <property type="evidence" value="ECO:0007669"/>
    <property type="project" value="UniProtKB-KW"/>
</dbReference>
<dbReference type="CDD" id="cd15482">
    <property type="entry name" value="Sialidase_non-viral"/>
    <property type="match status" value="1"/>
</dbReference>
<proteinExistence type="predicted"/>
<dbReference type="InterPro" id="IPR036278">
    <property type="entry name" value="Sialidase_sf"/>
</dbReference>
<dbReference type="AlphaFoldDB" id="A0A845BSH8"/>
<dbReference type="Gene3D" id="2.130.10.10">
    <property type="entry name" value="YVTN repeat-like/Quinoprotein amine dehydrogenase"/>
    <property type="match status" value="2"/>
</dbReference>
<feature type="chain" id="PRO_5032491196" description="Photosynthesis system II assembly factor Ycf48/Hcf136-like domain-containing protein" evidence="3">
    <location>
        <begin position="21"/>
        <end position="318"/>
    </location>
</feature>
<keyword evidence="6" id="KW-1185">Reference proteome</keyword>
<comment type="caution">
    <text evidence="5">The sequence shown here is derived from an EMBL/GenBank/DDBJ whole genome shotgun (WGS) entry which is preliminary data.</text>
</comment>
<feature type="domain" description="Photosynthesis system II assembly factor Ycf48/Hcf136-like" evidence="4">
    <location>
        <begin position="82"/>
        <end position="309"/>
    </location>
</feature>
<dbReference type="InterPro" id="IPR028203">
    <property type="entry name" value="PSII_CF48-like_dom"/>
</dbReference>
<evidence type="ECO:0000313" key="6">
    <source>
        <dbReference type="Proteomes" id="UP000467214"/>
    </source>
</evidence>
<reference evidence="5 6" key="1">
    <citation type="submission" date="2019-12" db="EMBL/GenBank/DDBJ databases">
        <title>Neisseriaceae gen. nov. sp. Genome sequencing and assembly.</title>
        <authorList>
            <person name="Liu Z."/>
            <person name="Li A."/>
        </authorList>
    </citation>
    <scope>NUCLEOTIDE SEQUENCE [LARGE SCALE GENOMIC DNA]</scope>
    <source>
        <strain evidence="5 6">B2N2-7</strain>
    </source>
</reference>
<dbReference type="SUPFAM" id="SSF50939">
    <property type="entry name" value="Sialidases"/>
    <property type="match status" value="1"/>
</dbReference>
<evidence type="ECO:0000259" key="4">
    <source>
        <dbReference type="Pfam" id="PF14870"/>
    </source>
</evidence>
<protein>
    <recommendedName>
        <fullName evidence="4">Photosynthesis system II assembly factor Ycf48/Hcf136-like domain-containing protein</fullName>
    </recommendedName>
</protein>
<gene>
    <name evidence="5" type="ORF">GQF02_10940</name>
</gene>
<dbReference type="InterPro" id="IPR015943">
    <property type="entry name" value="WD40/YVTN_repeat-like_dom_sf"/>
</dbReference>
<evidence type="ECO:0000256" key="2">
    <source>
        <dbReference type="ARBA" id="ARBA00023276"/>
    </source>
</evidence>
<keyword evidence="2" id="KW-0604">Photosystem II</keyword>
<feature type="signal peptide" evidence="3">
    <location>
        <begin position="1"/>
        <end position="20"/>
    </location>
</feature>
<keyword evidence="3" id="KW-0732">Signal</keyword>
<evidence type="ECO:0000256" key="1">
    <source>
        <dbReference type="ARBA" id="ARBA00022531"/>
    </source>
</evidence>
<dbReference type="PANTHER" id="PTHR47199">
    <property type="entry name" value="PHOTOSYSTEM II STABILITY/ASSEMBLY FACTOR HCF136, CHLOROPLASTIC"/>
    <property type="match status" value="1"/>
</dbReference>
<sequence>MRTLMGLAVSAVVAAASVYAFSPRPMPEQAATMVRVDRMRFNDMAQLGSRLLAVGERGAIFASTDGGASWQAQTLDKAQSSALTSVHFLDDKQGVAVGGDNWILKTDDGGRHWRTVRFDAKVSEPLLGVWGVKGGPLFAFGSYGRFLASTDGGNNWAPQDVGVEDFHVNAMDGAADGQLMLVGEQGMAFRSSDGGVSWQKIASFYNGSLFGVARIDAASWVAYGMRGNVFVTRDFGANWHKLDLPLPVSLFGHARDASGRLLLVGQGGVVLQLAPDLSSATLVKRHGALSLTAIAPQPDNSLVVAGENGLYRIAAKGN</sequence>
<dbReference type="PANTHER" id="PTHR47199:SF2">
    <property type="entry name" value="PHOTOSYSTEM II STABILITY_ASSEMBLY FACTOR HCF136, CHLOROPLASTIC"/>
    <property type="match status" value="1"/>
</dbReference>
<dbReference type="GO" id="GO:0015979">
    <property type="term" value="P:photosynthesis"/>
    <property type="evidence" value="ECO:0007669"/>
    <property type="project" value="UniProtKB-KW"/>
</dbReference>
<keyword evidence="1" id="KW-0602">Photosynthesis</keyword>
<dbReference type="RefSeq" id="WP_160797105.1">
    <property type="nucleotide sequence ID" value="NZ_WSSB01000009.1"/>
</dbReference>
<evidence type="ECO:0000313" key="5">
    <source>
        <dbReference type="EMBL" id="MXR37491.1"/>
    </source>
</evidence>